<organism evidence="7 8">
    <name type="scientific">Chitinophaga varians</name>
    <dbReference type="NCBI Taxonomy" id="2202339"/>
    <lineage>
        <taxon>Bacteria</taxon>
        <taxon>Pseudomonadati</taxon>
        <taxon>Bacteroidota</taxon>
        <taxon>Chitinophagia</taxon>
        <taxon>Chitinophagales</taxon>
        <taxon>Chitinophagaceae</taxon>
        <taxon>Chitinophaga</taxon>
    </lineage>
</organism>
<evidence type="ECO:0000259" key="6">
    <source>
        <dbReference type="Pfam" id="PF16315"/>
    </source>
</evidence>
<gene>
    <name evidence="7" type="ORF">HGH92_07960</name>
</gene>
<dbReference type="EMBL" id="JABAIA010000001">
    <property type="protein sequence ID" value="NLR64237.1"/>
    <property type="molecule type" value="Genomic_DNA"/>
</dbReference>
<comment type="caution">
    <text evidence="7">The sequence shown here is derived from an EMBL/GenBank/DDBJ whole genome shotgun (WGS) entry which is preliminary data.</text>
</comment>
<dbReference type="PANTHER" id="PTHR31339:SF0">
    <property type="entry name" value="PECTIN LYASE-LIKE SUPERFAMILY PROTEIN"/>
    <property type="match status" value="1"/>
</dbReference>
<dbReference type="AlphaFoldDB" id="A0A847RU29"/>
<feature type="domain" description="DUF4955" evidence="6">
    <location>
        <begin position="859"/>
        <end position="993"/>
    </location>
</feature>
<dbReference type="Proteomes" id="UP000570474">
    <property type="component" value="Unassembled WGS sequence"/>
</dbReference>
<accession>A0A847RU29</accession>
<feature type="domain" description="Rhamnogalacturonase A/B/Epimerase-like pectate lyase" evidence="5">
    <location>
        <begin position="557"/>
        <end position="677"/>
    </location>
</feature>
<dbReference type="Pfam" id="PF00295">
    <property type="entry name" value="Glyco_hydro_28"/>
    <property type="match status" value="1"/>
</dbReference>
<dbReference type="Pfam" id="PF12708">
    <property type="entry name" value="Pect-lyase_RHGA_epim"/>
    <property type="match status" value="1"/>
</dbReference>
<dbReference type="InterPro" id="IPR032532">
    <property type="entry name" value="DUF4955"/>
</dbReference>
<reference evidence="7 8" key="1">
    <citation type="submission" date="2020-04" db="EMBL/GenBank/DDBJ databases">
        <authorList>
            <person name="Yin C."/>
        </authorList>
    </citation>
    <scope>NUCLEOTIDE SEQUENCE [LARGE SCALE GENOMIC DNA]</scope>
    <source>
        <strain evidence="7 8">Ae27</strain>
    </source>
</reference>
<evidence type="ECO:0000256" key="1">
    <source>
        <dbReference type="ARBA" id="ARBA00008834"/>
    </source>
</evidence>
<dbReference type="InterPro" id="IPR024535">
    <property type="entry name" value="RHGA/B-epi-like_pectate_lyase"/>
</dbReference>
<evidence type="ECO:0000256" key="4">
    <source>
        <dbReference type="RuleBase" id="RU361169"/>
    </source>
</evidence>
<dbReference type="SMART" id="SM00710">
    <property type="entry name" value="PbH1"/>
    <property type="match status" value="6"/>
</dbReference>
<keyword evidence="8" id="KW-1185">Reference proteome</keyword>
<dbReference type="GO" id="GO:0005975">
    <property type="term" value="P:carbohydrate metabolic process"/>
    <property type="evidence" value="ECO:0007669"/>
    <property type="project" value="InterPro"/>
</dbReference>
<name>A0A847RU29_9BACT</name>
<proteinExistence type="inferred from homology"/>
<evidence type="ECO:0000256" key="3">
    <source>
        <dbReference type="ARBA" id="ARBA00023295"/>
    </source>
</evidence>
<dbReference type="InterPro" id="IPR011050">
    <property type="entry name" value="Pectin_lyase_fold/virulence"/>
</dbReference>
<evidence type="ECO:0000256" key="2">
    <source>
        <dbReference type="ARBA" id="ARBA00022801"/>
    </source>
</evidence>
<evidence type="ECO:0000313" key="7">
    <source>
        <dbReference type="EMBL" id="NLR64237.1"/>
    </source>
</evidence>
<dbReference type="GO" id="GO:0004650">
    <property type="term" value="F:polygalacturonase activity"/>
    <property type="evidence" value="ECO:0007669"/>
    <property type="project" value="InterPro"/>
</dbReference>
<dbReference type="InterPro" id="IPR000743">
    <property type="entry name" value="Glyco_hydro_28"/>
</dbReference>
<evidence type="ECO:0000259" key="5">
    <source>
        <dbReference type="Pfam" id="PF12708"/>
    </source>
</evidence>
<dbReference type="InterPro" id="IPR006626">
    <property type="entry name" value="PbH1"/>
</dbReference>
<comment type="similarity">
    <text evidence="1 4">Belongs to the glycosyl hydrolase 28 family.</text>
</comment>
<sequence length="1000" mass="110422">MRFGCHPSLYFHSVMKYFLSLQLFCWLSIASMGVPMDKNTVVDITRYGAVGDGKTLNTAAIQQAIDACAAKGGGRVRVPAGTWLTGTLLLKNNVLLLVEENATLLGSPDIKDYQIVDGFKDGLGQQMGYALIGAVDVNNTGITGKGTIDGQGKLVRASGGHDRRPFLVRFVRCRQVNVSDIHLQGPTAWTMHFFHCTNILTEKVTIRSRGLGNNDGIDIDCCEKVVIRDCDIDSGDDAICFKTTSPYPCRDVTVSNIKINTGEGAIKFGTESAGNFENIQISHIDVAFAREGGIKLFSVDGSQLRNINISDVKMDKVNMPVIIRLGSRLKTFREGDAQQEVGSISHISIKNVTVKHGTWTGMLISGIPGHYIDGITLDNIHINVPGEGTAADARVKLEERERDYPEIKMFGKQIPAYALYIRHAKNIRFHNITYTCDQPEARPAVIASDIEQVQLLNWTLPGNTGKEPLVRIADSKTVELKAVKHPENGQLLQLEGVARDITVDGTVAAAPPIAPLWKEFVAARKNNTVPTLPDFSYAGYHFSESPLPELTGKKKFDVTQFGAVPNDDQYDDDAIQRAVDAAAANPGGGIVFFPKGKFLLAPDEDNKKQILITSSNIILQGSGSQEGGTEIYQDKKRINDRQFLFRPAANRQQRLTTITANASRETFAVQVADASQLQPGQDVIIKHRSEAYTKWYFDPLPLKAQWTRLFGDDGGMQVQEIHTIEKINGNTITFKNPLHLDIHLIDGKPFELVAYNSIEECGITGIRFSSNWKSYPEDFVHHKNEIHDYAWEAIGMEYVKNSWIRDCVFQDWNEGVNIRAGYQVTVQNVTFIGKKGHASVHARTGYGVLIKQCYFNGAQHHGPGTGYSAAGTVITQCALGTDQNFDSHSGQPYATLFDDIRGGVFYNLGGPEPGHPHHGKQLVLWNFRHSSAKDQHYNFWDMERRRNYTIAAPILEGFQADSKVTVDNAGINELPGQSVAPASLFEAQLALRLYGKDITN</sequence>
<dbReference type="InterPro" id="IPR051801">
    <property type="entry name" value="GH28_Enzymes"/>
</dbReference>
<dbReference type="RefSeq" id="WP_168870188.1">
    <property type="nucleotide sequence ID" value="NZ_JABAIA010000001.1"/>
</dbReference>
<protein>
    <submittedName>
        <fullName evidence="7">DUF4955 domain-containing protein</fullName>
    </submittedName>
</protein>
<keyword evidence="2 4" id="KW-0378">Hydrolase</keyword>
<keyword evidence="3 4" id="KW-0326">Glycosidase</keyword>
<dbReference type="Pfam" id="PF16315">
    <property type="entry name" value="DUF4955"/>
    <property type="match status" value="1"/>
</dbReference>
<dbReference type="InterPro" id="IPR012334">
    <property type="entry name" value="Pectin_lyas_fold"/>
</dbReference>
<dbReference type="SUPFAM" id="SSF51126">
    <property type="entry name" value="Pectin lyase-like"/>
    <property type="match status" value="2"/>
</dbReference>
<evidence type="ECO:0000313" key="8">
    <source>
        <dbReference type="Proteomes" id="UP000570474"/>
    </source>
</evidence>
<dbReference type="PANTHER" id="PTHR31339">
    <property type="entry name" value="PECTIN LYASE-RELATED"/>
    <property type="match status" value="1"/>
</dbReference>
<dbReference type="Gene3D" id="2.160.20.10">
    <property type="entry name" value="Single-stranded right-handed beta-helix, Pectin lyase-like"/>
    <property type="match status" value="3"/>
</dbReference>